<feature type="transmembrane region" description="Helical" evidence="12">
    <location>
        <begin position="666"/>
        <end position="686"/>
    </location>
</feature>
<organism evidence="14">
    <name type="scientific">Candidatus Improbicoccus pseudotrichonymphae</name>
    <dbReference type="NCBI Taxonomy" id="3033792"/>
    <lineage>
        <taxon>Bacteria</taxon>
        <taxon>Bacillati</taxon>
        <taxon>Bacillota</taxon>
        <taxon>Clostridia</taxon>
        <taxon>Candidatus Improbicoccus</taxon>
    </lineage>
</organism>
<dbReference type="SFLD" id="SFLDF00027">
    <property type="entry name" value="p-type_atpase"/>
    <property type="match status" value="1"/>
</dbReference>
<evidence type="ECO:0000313" key="14">
    <source>
        <dbReference type="EMBL" id="BED92086.1"/>
    </source>
</evidence>
<keyword evidence="4 12" id="KW-0812">Transmembrane</keyword>
<evidence type="ECO:0000256" key="10">
    <source>
        <dbReference type="ARBA" id="ARBA00022989"/>
    </source>
</evidence>
<dbReference type="GO" id="GO:0016887">
    <property type="term" value="F:ATP hydrolysis activity"/>
    <property type="evidence" value="ECO:0007669"/>
    <property type="project" value="InterPro"/>
</dbReference>
<dbReference type="Proteomes" id="UP001337580">
    <property type="component" value="Chromosome"/>
</dbReference>
<feature type="transmembrane region" description="Helical" evidence="12">
    <location>
        <begin position="692"/>
        <end position="713"/>
    </location>
</feature>
<dbReference type="Pfam" id="PF00702">
    <property type="entry name" value="Hydrolase"/>
    <property type="match status" value="1"/>
</dbReference>
<feature type="transmembrane region" description="Helical" evidence="12">
    <location>
        <begin position="844"/>
        <end position="864"/>
    </location>
</feature>
<feature type="transmembrane region" description="Helical" evidence="12">
    <location>
        <begin position="812"/>
        <end position="832"/>
    </location>
</feature>
<dbReference type="InterPro" id="IPR023214">
    <property type="entry name" value="HAD_sf"/>
</dbReference>
<dbReference type="SUPFAM" id="SSF81660">
    <property type="entry name" value="Metal cation-transporting ATPase, ATP-binding domain N"/>
    <property type="match status" value="1"/>
</dbReference>
<feature type="transmembrane region" description="Helical" evidence="12">
    <location>
        <begin position="59"/>
        <end position="76"/>
    </location>
</feature>
<dbReference type="SUPFAM" id="SSF81653">
    <property type="entry name" value="Calcium ATPase, transduction domain A"/>
    <property type="match status" value="1"/>
</dbReference>
<dbReference type="SUPFAM" id="SSF56784">
    <property type="entry name" value="HAD-like"/>
    <property type="match status" value="1"/>
</dbReference>
<gene>
    <name evidence="14" type="ORF">CfP315_0668</name>
</gene>
<evidence type="ECO:0000256" key="2">
    <source>
        <dbReference type="ARBA" id="ARBA00005675"/>
    </source>
</evidence>
<dbReference type="SFLD" id="SFLDS00003">
    <property type="entry name" value="Haloacid_Dehalogenase"/>
    <property type="match status" value="1"/>
</dbReference>
<dbReference type="NCBIfam" id="TIGR01494">
    <property type="entry name" value="ATPase_P-type"/>
    <property type="match status" value="3"/>
</dbReference>
<reference evidence="14" key="1">
    <citation type="journal article" date="2023" name="ISME J.">
        <title>Emergence of putative energy parasites within Clostridia revealed by genome analysis of a novel endosymbiotic clade.</title>
        <authorList>
            <person name="Takahashi K."/>
            <person name="Kuwahara H."/>
            <person name="Horikawa Y."/>
            <person name="Izawa K."/>
            <person name="Kato D."/>
            <person name="Inagaki T."/>
            <person name="Yuki M."/>
            <person name="Ohkuma M."/>
            <person name="Hongoh Y."/>
        </authorList>
    </citation>
    <scope>NUCLEOTIDE SEQUENCE</scope>
    <source>
        <strain evidence="14">CfP3-15</strain>
    </source>
</reference>
<dbReference type="Gene3D" id="1.20.1110.10">
    <property type="entry name" value="Calcium-transporting ATPase, transmembrane domain"/>
    <property type="match status" value="1"/>
</dbReference>
<dbReference type="GO" id="GO:0046872">
    <property type="term" value="F:metal ion binding"/>
    <property type="evidence" value="ECO:0007669"/>
    <property type="project" value="UniProtKB-KW"/>
</dbReference>
<evidence type="ECO:0000256" key="11">
    <source>
        <dbReference type="ARBA" id="ARBA00023136"/>
    </source>
</evidence>
<evidence type="ECO:0000256" key="4">
    <source>
        <dbReference type="ARBA" id="ARBA00022692"/>
    </source>
</evidence>
<keyword evidence="10 12" id="KW-1133">Transmembrane helix</keyword>
<keyword evidence="6" id="KW-0547">Nucleotide-binding</keyword>
<evidence type="ECO:0000256" key="5">
    <source>
        <dbReference type="ARBA" id="ARBA00022723"/>
    </source>
</evidence>
<evidence type="ECO:0000259" key="13">
    <source>
        <dbReference type="SMART" id="SM00831"/>
    </source>
</evidence>
<dbReference type="Pfam" id="PF00690">
    <property type="entry name" value="Cation_ATPase_N"/>
    <property type="match status" value="1"/>
</dbReference>
<dbReference type="FunFam" id="2.70.150.10:FF:000160">
    <property type="entry name" value="Sarcoplasmic/endoplasmic reticulum calcium ATPase 1"/>
    <property type="match status" value="1"/>
</dbReference>
<dbReference type="PANTHER" id="PTHR24093">
    <property type="entry name" value="CATION TRANSPORTING ATPASE"/>
    <property type="match status" value="1"/>
</dbReference>
<dbReference type="InterPro" id="IPR036412">
    <property type="entry name" value="HAD-like_sf"/>
</dbReference>
<dbReference type="FunFam" id="3.40.50.1000:FF:000001">
    <property type="entry name" value="Phospholipid-transporting ATPase IC"/>
    <property type="match status" value="1"/>
</dbReference>
<keyword evidence="9" id="KW-1278">Translocase</keyword>
<feature type="transmembrane region" description="Helical" evidence="12">
    <location>
        <begin position="82"/>
        <end position="101"/>
    </location>
</feature>
<evidence type="ECO:0000256" key="6">
    <source>
        <dbReference type="ARBA" id="ARBA00022741"/>
    </source>
</evidence>
<feature type="transmembrane region" description="Helical" evidence="12">
    <location>
        <begin position="273"/>
        <end position="299"/>
    </location>
</feature>
<dbReference type="KEGG" id="ips:CfP315_0668"/>
<dbReference type="InterPro" id="IPR004014">
    <property type="entry name" value="ATPase_P-typ_cation-transptr_N"/>
</dbReference>
<keyword evidence="7" id="KW-0067">ATP-binding</keyword>
<keyword evidence="3" id="KW-0597">Phosphoprotein</keyword>
<name>A0AA48HVB9_9FIRM</name>
<accession>A0AA48HVB9</accession>
<keyword evidence="11 12" id="KW-0472">Membrane</keyword>
<dbReference type="PROSITE" id="PS00154">
    <property type="entry name" value="ATPASE_E1_E2"/>
    <property type="match status" value="1"/>
</dbReference>
<feature type="domain" description="Cation-transporting P-type ATPase N-terminal" evidence="13">
    <location>
        <begin position="3"/>
        <end position="76"/>
    </location>
</feature>
<dbReference type="InterPro" id="IPR006068">
    <property type="entry name" value="ATPase_P-typ_cation-transptr_C"/>
</dbReference>
<evidence type="ECO:0000256" key="8">
    <source>
        <dbReference type="ARBA" id="ARBA00022842"/>
    </source>
</evidence>
<protein>
    <submittedName>
        <fullName evidence="14">Cation-translocating P-type ATPase</fullName>
    </submittedName>
</protein>
<evidence type="ECO:0000256" key="12">
    <source>
        <dbReference type="SAM" id="Phobius"/>
    </source>
</evidence>
<dbReference type="InterPro" id="IPR023298">
    <property type="entry name" value="ATPase_P-typ_TM_dom_sf"/>
</dbReference>
<dbReference type="Gene3D" id="3.40.1110.10">
    <property type="entry name" value="Calcium-transporting ATPase, cytoplasmic domain N"/>
    <property type="match status" value="1"/>
</dbReference>
<proteinExistence type="inferred from homology"/>
<dbReference type="InterPro" id="IPR008250">
    <property type="entry name" value="ATPase_P-typ_transduc_dom_A_sf"/>
</dbReference>
<dbReference type="Gene3D" id="2.70.150.10">
    <property type="entry name" value="Calcium-transporting ATPase, cytoplasmic transduction domain A"/>
    <property type="match status" value="1"/>
</dbReference>
<dbReference type="GO" id="GO:0005388">
    <property type="term" value="F:P-type calcium transporter activity"/>
    <property type="evidence" value="ECO:0007669"/>
    <property type="project" value="TreeGrafter"/>
</dbReference>
<dbReference type="InterPro" id="IPR018303">
    <property type="entry name" value="ATPase_P-typ_P_site"/>
</dbReference>
<dbReference type="PANTHER" id="PTHR24093:SF506">
    <property type="entry name" value="CATION-TRANSPORTING ATPASE PMA1"/>
    <property type="match status" value="1"/>
</dbReference>
<evidence type="ECO:0000256" key="9">
    <source>
        <dbReference type="ARBA" id="ARBA00022967"/>
    </source>
</evidence>
<dbReference type="Pfam" id="PF00122">
    <property type="entry name" value="E1-E2_ATPase"/>
    <property type="match status" value="1"/>
</dbReference>
<feature type="transmembrane region" description="Helical" evidence="12">
    <location>
        <begin position="733"/>
        <end position="759"/>
    </location>
</feature>
<dbReference type="AlphaFoldDB" id="A0AA48HVB9"/>
<keyword evidence="5" id="KW-0479">Metal-binding</keyword>
<dbReference type="PRINTS" id="PR00119">
    <property type="entry name" value="CATATPASE"/>
</dbReference>
<dbReference type="Pfam" id="PF00689">
    <property type="entry name" value="Cation_ATPase_C"/>
    <property type="match status" value="1"/>
</dbReference>
<evidence type="ECO:0000256" key="1">
    <source>
        <dbReference type="ARBA" id="ARBA00004127"/>
    </source>
</evidence>
<feature type="transmembrane region" description="Helical" evidence="12">
    <location>
        <begin position="779"/>
        <end position="800"/>
    </location>
</feature>
<dbReference type="SMART" id="SM00831">
    <property type="entry name" value="Cation_ATPase_N"/>
    <property type="match status" value="1"/>
</dbReference>
<dbReference type="InterPro" id="IPR059000">
    <property type="entry name" value="ATPase_P-type_domA"/>
</dbReference>
<comment type="similarity">
    <text evidence="2">Belongs to the cation transport ATPase (P-type) (TC 3.A.3) family. Type IIA subfamily.</text>
</comment>
<dbReference type="GO" id="GO:0005524">
    <property type="term" value="F:ATP binding"/>
    <property type="evidence" value="ECO:0007669"/>
    <property type="project" value="UniProtKB-KW"/>
</dbReference>
<dbReference type="Gene3D" id="3.40.50.1000">
    <property type="entry name" value="HAD superfamily/HAD-like"/>
    <property type="match status" value="1"/>
</dbReference>
<evidence type="ECO:0000256" key="7">
    <source>
        <dbReference type="ARBA" id="ARBA00022840"/>
    </source>
</evidence>
<dbReference type="GO" id="GO:0012505">
    <property type="term" value="C:endomembrane system"/>
    <property type="evidence" value="ECO:0007669"/>
    <property type="project" value="UniProtKB-SubCell"/>
</dbReference>
<dbReference type="InterPro" id="IPR001757">
    <property type="entry name" value="P_typ_ATPase"/>
</dbReference>
<dbReference type="InterPro" id="IPR023299">
    <property type="entry name" value="ATPase_P-typ_cyto_dom_N"/>
</dbReference>
<dbReference type="PRINTS" id="PR00120">
    <property type="entry name" value="HATPASE"/>
</dbReference>
<keyword evidence="8" id="KW-0460">Magnesium</keyword>
<dbReference type="SFLD" id="SFLDG00002">
    <property type="entry name" value="C1.7:_P-type_atpase_like"/>
    <property type="match status" value="1"/>
</dbReference>
<dbReference type="EMBL" id="AP027924">
    <property type="protein sequence ID" value="BED92086.1"/>
    <property type="molecule type" value="Genomic_DNA"/>
</dbReference>
<feature type="transmembrane region" description="Helical" evidence="12">
    <location>
        <begin position="246"/>
        <end position="267"/>
    </location>
</feature>
<dbReference type="FunFam" id="3.40.50.1000:FF:000028">
    <property type="entry name" value="Calcium-transporting P-type ATPase, putative"/>
    <property type="match status" value="1"/>
</dbReference>
<sequence>MKNYYSMSFDDLSKVFDTGVNGISNKEAEVRLRKYGFNDYEPPPKERIIGRIFKQFRDISMIVLLVAACISLIMALRDGSGFIEPIVIFGIMIMNMSLTIIQERNAEKAIDELSELNTPNCIVLRENSRVVLSKSQLVPGDIIYLQSGDLVPADARLIECTQFEVDESSITGESESCEKSSEVIFNENIPISEQKNMVFSNCHVTKGKATAVVISTGMKTQIGKIASMLNQSKKEITPLQKKLNRVVNFVSMISVAFSAIMFLFGLIRGENIWNMFLTMILLSVAATPETLSLIVTLSLTRGVKNIVKIHGLVRNLHAVETLGSVSVICSDKTGTLTQNRMEVKKIWIEDDEIFGSNDKFNEKRSEFVRKLAMASNVDLNLENNTVANPTEMAILKLFFNVKEKIEDVYLKVHEVPFTSERKMMSVVFRNNKENNFLILTKGALDKMSFEEANTKKIENVHDDFTKNEALRVLALGSKIVEKFDPSSSDFNNSFLETGLKFEGMVGIFDPPKNDVKISVETARKAGIKVIMITGDHVNTASAVAREIGILDGVTNVISGEELKNMSDEELYRNIEKYSVYARVLPEDKYRIVQAWQKHNHVVSMTGDGINDAPALKLSDVGVAMGIAGSEVSKNASDLILTDDNFSTIIQSVREGRNIYSSIQKTVCFLITCCCTEIIIMIVPQILNWGILMSPIMLLLIDLLVTGLPSLFFAREVSEENIMLNKPIDKNSSILSRVFLSKLLVQVVLTSISVILSFYIGRFISVSQSVYPDLKVAQTMSFLTLGISSVLNIFVIVSKSGILNHNWHTNPKLVITSFFTMFVLVIMVLFSNLGGVVLGSVSISFAHWVAVFCLSFVPLFLGEIIKTRLAGVAQ</sequence>
<dbReference type="InterPro" id="IPR044492">
    <property type="entry name" value="P_typ_ATPase_HD_dom"/>
</dbReference>
<dbReference type="SUPFAM" id="SSF81665">
    <property type="entry name" value="Calcium ATPase, transmembrane domain M"/>
    <property type="match status" value="1"/>
</dbReference>
<dbReference type="GO" id="GO:0005886">
    <property type="term" value="C:plasma membrane"/>
    <property type="evidence" value="ECO:0007669"/>
    <property type="project" value="TreeGrafter"/>
</dbReference>
<evidence type="ECO:0000256" key="3">
    <source>
        <dbReference type="ARBA" id="ARBA00022553"/>
    </source>
</evidence>
<comment type="subcellular location">
    <subcellularLocation>
        <location evidence="1">Endomembrane system</location>
        <topology evidence="1">Multi-pass membrane protein</topology>
    </subcellularLocation>
</comment>